<protein>
    <submittedName>
        <fullName evidence="1">Jg25809 protein</fullName>
    </submittedName>
</protein>
<reference evidence="1" key="1">
    <citation type="submission" date="2022-03" db="EMBL/GenBank/DDBJ databases">
        <authorList>
            <person name="Lindestad O."/>
        </authorList>
    </citation>
    <scope>NUCLEOTIDE SEQUENCE</scope>
</reference>
<organism evidence="1 2">
    <name type="scientific">Pararge aegeria aegeria</name>
    <dbReference type="NCBI Taxonomy" id="348720"/>
    <lineage>
        <taxon>Eukaryota</taxon>
        <taxon>Metazoa</taxon>
        <taxon>Ecdysozoa</taxon>
        <taxon>Arthropoda</taxon>
        <taxon>Hexapoda</taxon>
        <taxon>Insecta</taxon>
        <taxon>Pterygota</taxon>
        <taxon>Neoptera</taxon>
        <taxon>Endopterygota</taxon>
        <taxon>Lepidoptera</taxon>
        <taxon>Glossata</taxon>
        <taxon>Ditrysia</taxon>
        <taxon>Papilionoidea</taxon>
        <taxon>Nymphalidae</taxon>
        <taxon>Satyrinae</taxon>
        <taxon>Satyrini</taxon>
        <taxon>Parargina</taxon>
        <taxon>Pararge</taxon>
    </lineage>
</organism>
<gene>
    <name evidence="1" type="primary">jg25809</name>
    <name evidence="1" type="ORF">PAEG_LOCUS4072</name>
</gene>
<comment type="caution">
    <text evidence="1">The sequence shown here is derived from an EMBL/GenBank/DDBJ whole genome shotgun (WGS) entry which is preliminary data.</text>
</comment>
<keyword evidence="2" id="KW-1185">Reference proteome</keyword>
<name>A0A8S4QN27_9NEOP</name>
<dbReference type="AlphaFoldDB" id="A0A8S4QN27"/>
<proteinExistence type="predicted"/>
<dbReference type="EMBL" id="CAKXAJ010013625">
    <property type="protein sequence ID" value="CAH2215994.1"/>
    <property type="molecule type" value="Genomic_DNA"/>
</dbReference>
<accession>A0A8S4QN27</accession>
<evidence type="ECO:0000313" key="2">
    <source>
        <dbReference type="Proteomes" id="UP000838756"/>
    </source>
</evidence>
<sequence>MVIDYELVNSSFNYLNRIYRLEDATIILRPAAYCCSNSKHTRSPPIRRPNSLIVAVAFYSPKLSANLNKRRPKHIFHDPDKQIATDNATYQVTQSTYAQCLRQRIQDSRLLTSFGPGLPPRPKEACGLVTVRNHATPIDDYAEARLHIRRPYANDPFASSSPRVQTHY</sequence>
<dbReference type="Proteomes" id="UP000838756">
    <property type="component" value="Unassembled WGS sequence"/>
</dbReference>
<evidence type="ECO:0000313" key="1">
    <source>
        <dbReference type="EMBL" id="CAH2215994.1"/>
    </source>
</evidence>